<evidence type="ECO:0000313" key="1">
    <source>
        <dbReference type="EMBL" id="VTT60202.1"/>
    </source>
</evidence>
<dbReference type="AlphaFoldDB" id="A0A9Q9U611"/>
<protein>
    <submittedName>
        <fullName evidence="1">Uncharacterized protein</fullName>
    </submittedName>
</protein>
<dbReference type="Proteomes" id="UP000760494">
    <property type="component" value="Unassembled WGS sequence"/>
</dbReference>
<dbReference type="EMBL" id="CABFJX010000042">
    <property type="protein sequence ID" value="VTT60202.1"/>
    <property type="molecule type" value="Genomic_DNA"/>
</dbReference>
<comment type="caution">
    <text evidence="1">The sequence shown here is derived from an EMBL/GenBank/DDBJ whole genome shotgun (WGS) entry which is preliminary data.</text>
</comment>
<name>A0A9Q9U611_FUSFU</name>
<evidence type="ECO:0000313" key="2">
    <source>
        <dbReference type="Proteomes" id="UP000760494"/>
    </source>
</evidence>
<gene>
    <name evidence="1" type="ORF">C2S_14381</name>
</gene>
<organism evidence="1 2">
    <name type="scientific">Fusarium fujikuroi</name>
    <name type="common">Bakanae and foot rot disease fungus</name>
    <name type="synonym">Gibberella fujikuroi</name>
    <dbReference type="NCBI Taxonomy" id="5127"/>
    <lineage>
        <taxon>Eukaryota</taxon>
        <taxon>Fungi</taxon>
        <taxon>Dikarya</taxon>
        <taxon>Ascomycota</taxon>
        <taxon>Pezizomycotina</taxon>
        <taxon>Sordariomycetes</taxon>
        <taxon>Hypocreomycetidae</taxon>
        <taxon>Hypocreales</taxon>
        <taxon>Nectriaceae</taxon>
        <taxon>Fusarium</taxon>
        <taxon>Fusarium fujikuroi species complex</taxon>
    </lineage>
</organism>
<proteinExistence type="predicted"/>
<accession>A0A9Q9U611</accession>
<sequence>MSETNPAMPSMPRVIQDIILRQGPRGSLKSSSHRLLAVSQRNIDLEVFGNMLSGPLGYVGRGKEILMLFHERASQNENVKLLAELQEDDLAAEELRERQRACLPPKRTANTDSIAVARKLTLMSELNPTFLADHRLWKWVEEAREQNQH</sequence>
<reference evidence="1" key="1">
    <citation type="submission" date="2019-05" db="EMBL/GenBank/DDBJ databases">
        <authorList>
            <person name="Piombo E."/>
        </authorList>
    </citation>
    <scope>NUCLEOTIDE SEQUENCE</scope>
    <source>
        <strain evidence="1">C2S</strain>
    </source>
</reference>